<protein>
    <submittedName>
        <fullName evidence="3">DUF1285 domain-containing protein</fullName>
    </submittedName>
</protein>
<dbReference type="Gene3D" id="2.20.70.10">
    <property type="match status" value="1"/>
</dbReference>
<comment type="caution">
    <text evidence="3">The sequence shown here is derived from an EMBL/GenBank/DDBJ whole genome shotgun (WGS) entry which is preliminary data.</text>
</comment>
<proteinExistence type="predicted"/>
<dbReference type="EMBL" id="JALIDZ010000003">
    <property type="protein sequence ID" value="MCT8971922.1"/>
    <property type="molecule type" value="Genomic_DNA"/>
</dbReference>
<dbReference type="Pfam" id="PF21028">
    <property type="entry name" value="DUF1285_C"/>
    <property type="match status" value="1"/>
</dbReference>
<dbReference type="AlphaFoldDB" id="A0AAW5QY92"/>
<dbReference type="Pfam" id="PF06938">
    <property type="entry name" value="DUF1285_N"/>
    <property type="match status" value="1"/>
</dbReference>
<evidence type="ECO:0000313" key="3">
    <source>
        <dbReference type="EMBL" id="MCT8971922.1"/>
    </source>
</evidence>
<organism evidence="3 4">
    <name type="scientific">Microbaculum marinisediminis</name>
    <dbReference type="NCBI Taxonomy" id="2931392"/>
    <lineage>
        <taxon>Bacteria</taxon>
        <taxon>Pseudomonadati</taxon>
        <taxon>Pseudomonadota</taxon>
        <taxon>Alphaproteobacteria</taxon>
        <taxon>Hyphomicrobiales</taxon>
        <taxon>Tepidamorphaceae</taxon>
        <taxon>Microbaculum</taxon>
    </lineage>
</organism>
<dbReference type="InterPro" id="IPR010707">
    <property type="entry name" value="DUF1285"/>
</dbReference>
<dbReference type="PIRSF" id="PIRSF029557">
    <property type="entry name" value="UCP029557"/>
    <property type="match status" value="1"/>
</dbReference>
<gene>
    <name evidence="3" type="ORF">MUB46_08665</name>
</gene>
<feature type="domain" description="DUF1285" evidence="1">
    <location>
        <begin position="35"/>
        <end position="102"/>
    </location>
</feature>
<dbReference type="Gene3D" id="3.10.540.10">
    <property type="entry name" value="duf1285 like domain"/>
    <property type="match status" value="1"/>
</dbReference>
<sequence length="207" mass="22310">MTSPKRSAEFTDPSAGGGLAGLERIAREAGGKGIPPVERWEPDFCGDLDIRIAADGTWYYLGSPIGRKPLVRLFSSVLRKDADGRTYLVTPVEKIGISVDDAPFLAVEMAVEGAGRDQRIGFRTNVDDFVGVDGDHPLRFETEAGSGGLKPYVLVRGRLEALVVRSVFYDLVALGEEQTVDGTVMFGVWSQGTFFPMAPADSLVGLK</sequence>
<dbReference type="Proteomes" id="UP001320898">
    <property type="component" value="Unassembled WGS sequence"/>
</dbReference>
<reference evidence="3 4" key="1">
    <citation type="submission" date="2022-04" db="EMBL/GenBank/DDBJ databases">
        <authorList>
            <person name="Ye Y.-Q."/>
            <person name="Du Z.-J."/>
        </authorList>
    </citation>
    <scope>NUCLEOTIDE SEQUENCE [LARGE SCALE GENOMIC DNA]</scope>
    <source>
        <strain evidence="3 4">A6E488</strain>
    </source>
</reference>
<dbReference type="InterPro" id="IPR048341">
    <property type="entry name" value="DUF1285_N"/>
</dbReference>
<evidence type="ECO:0000313" key="4">
    <source>
        <dbReference type="Proteomes" id="UP001320898"/>
    </source>
</evidence>
<name>A0AAW5QY92_9HYPH</name>
<dbReference type="InterPro" id="IPR023361">
    <property type="entry name" value="DUF1285_beta_roll_sf"/>
</dbReference>
<dbReference type="RefSeq" id="WP_261615485.1">
    <property type="nucleotide sequence ID" value="NZ_JALIDZ010000003.1"/>
</dbReference>
<dbReference type="InterPro" id="IPR048342">
    <property type="entry name" value="DUF1285_C"/>
</dbReference>
<keyword evidence="4" id="KW-1185">Reference proteome</keyword>
<dbReference type="Gene3D" id="2.30.270.10">
    <property type="entry name" value="duf1285 protein"/>
    <property type="match status" value="1"/>
</dbReference>
<evidence type="ECO:0000259" key="1">
    <source>
        <dbReference type="Pfam" id="PF06938"/>
    </source>
</evidence>
<accession>A0AAW5QY92</accession>
<feature type="domain" description="DUF1285" evidence="2">
    <location>
        <begin position="103"/>
        <end position="197"/>
    </location>
</feature>
<evidence type="ECO:0000259" key="2">
    <source>
        <dbReference type="Pfam" id="PF21028"/>
    </source>
</evidence>